<evidence type="ECO:0000313" key="4">
    <source>
        <dbReference type="EMBL" id="PZG14755.1"/>
    </source>
</evidence>
<gene>
    <name evidence="4" type="ORF">C1J01_25965</name>
</gene>
<dbReference type="NCBIfam" id="TIGR00377">
    <property type="entry name" value="ant_ant_sig"/>
    <property type="match status" value="1"/>
</dbReference>
<dbReference type="SUPFAM" id="SSF52091">
    <property type="entry name" value="SpoIIaa-like"/>
    <property type="match status" value="1"/>
</dbReference>
<accession>A0A2W2ECK0</accession>
<evidence type="ECO:0000256" key="1">
    <source>
        <dbReference type="ARBA" id="ARBA00009013"/>
    </source>
</evidence>
<evidence type="ECO:0000256" key="2">
    <source>
        <dbReference type="RuleBase" id="RU003749"/>
    </source>
</evidence>
<dbReference type="AlphaFoldDB" id="A0A2W2ECK0"/>
<reference evidence="4 5" key="1">
    <citation type="submission" date="2018-01" db="EMBL/GenBank/DDBJ databases">
        <title>Draft genome sequence of Nonomuraea sp. KC333.</title>
        <authorList>
            <person name="Sahin N."/>
            <person name="Saygin H."/>
            <person name="Ay H."/>
        </authorList>
    </citation>
    <scope>NUCLEOTIDE SEQUENCE [LARGE SCALE GENOMIC DNA]</scope>
    <source>
        <strain evidence="4 5">KC333</strain>
    </source>
</reference>
<dbReference type="InterPro" id="IPR003658">
    <property type="entry name" value="Anti-sigma_ant"/>
</dbReference>
<evidence type="ECO:0000313" key="5">
    <source>
        <dbReference type="Proteomes" id="UP000249304"/>
    </source>
</evidence>
<dbReference type="InterPro" id="IPR036513">
    <property type="entry name" value="STAS_dom_sf"/>
</dbReference>
<dbReference type="Gene3D" id="3.30.750.24">
    <property type="entry name" value="STAS domain"/>
    <property type="match status" value="1"/>
</dbReference>
<feature type="domain" description="STAS" evidence="3">
    <location>
        <begin position="4"/>
        <end position="113"/>
    </location>
</feature>
<dbReference type="PANTHER" id="PTHR33495:SF2">
    <property type="entry name" value="ANTI-SIGMA FACTOR ANTAGONIST TM_1081-RELATED"/>
    <property type="match status" value="1"/>
</dbReference>
<dbReference type="PANTHER" id="PTHR33495">
    <property type="entry name" value="ANTI-SIGMA FACTOR ANTAGONIST TM_1081-RELATED-RELATED"/>
    <property type="match status" value="1"/>
</dbReference>
<protein>
    <recommendedName>
        <fullName evidence="2">Anti-sigma factor antagonist</fullName>
    </recommendedName>
</protein>
<dbReference type="RefSeq" id="WP_111181598.1">
    <property type="nucleotide sequence ID" value="NZ_POUD01000120.1"/>
</dbReference>
<dbReference type="GO" id="GO:0043856">
    <property type="term" value="F:anti-sigma factor antagonist activity"/>
    <property type="evidence" value="ECO:0007669"/>
    <property type="project" value="InterPro"/>
</dbReference>
<organism evidence="4 5">
    <name type="scientific">Nonomuraea aridisoli</name>
    <dbReference type="NCBI Taxonomy" id="2070368"/>
    <lineage>
        <taxon>Bacteria</taxon>
        <taxon>Bacillati</taxon>
        <taxon>Actinomycetota</taxon>
        <taxon>Actinomycetes</taxon>
        <taxon>Streptosporangiales</taxon>
        <taxon>Streptosporangiaceae</taxon>
        <taxon>Nonomuraea</taxon>
    </lineage>
</organism>
<comment type="similarity">
    <text evidence="1 2">Belongs to the anti-sigma-factor antagonist family.</text>
</comment>
<dbReference type="PROSITE" id="PS50801">
    <property type="entry name" value="STAS"/>
    <property type="match status" value="1"/>
</dbReference>
<dbReference type="EMBL" id="POUD01000120">
    <property type="protein sequence ID" value="PZG14755.1"/>
    <property type="molecule type" value="Genomic_DNA"/>
</dbReference>
<dbReference type="Pfam" id="PF01740">
    <property type="entry name" value="STAS"/>
    <property type="match status" value="1"/>
</dbReference>
<dbReference type="OrthoDB" id="9793697at2"/>
<sequence>MPSLRLAHRHLTGVTVIIVCGEMDATNRGQIERYLSEARRAPSDAVVFDLSEVPFMDSSGLHALLTCATDCLRHGGAIHLAAVQRLPARLFEITGVVAHIPIHDTVDDAVAAALAPFKRSL</sequence>
<dbReference type="InterPro" id="IPR002645">
    <property type="entry name" value="STAS_dom"/>
</dbReference>
<evidence type="ECO:0000259" key="3">
    <source>
        <dbReference type="PROSITE" id="PS50801"/>
    </source>
</evidence>
<dbReference type="Proteomes" id="UP000249304">
    <property type="component" value="Unassembled WGS sequence"/>
</dbReference>
<comment type="caution">
    <text evidence="4">The sequence shown here is derived from an EMBL/GenBank/DDBJ whole genome shotgun (WGS) entry which is preliminary data.</text>
</comment>
<dbReference type="CDD" id="cd07043">
    <property type="entry name" value="STAS_anti-anti-sigma_factors"/>
    <property type="match status" value="1"/>
</dbReference>
<keyword evidence="5" id="KW-1185">Reference proteome</keyword>
<proteinExistence type="inferred from homology"/>
<name>A0A2W2ECK0_9ACTN</name>